<keyword evidence="8 13" id="KW-0443">Lipid metabolism</keyword>
<dbReference type="PANTHER" id="PTHR21248:SF22">
    <property type="entry name" value="PHOSPHOLIPASE D"/>
    <property type="match status" value="1"/>
</dbReference>
<dbReference type="InterPro" id="IPR001736">
    <property type="entry name" value="PLipase_D/transphosphatidylase"/>
</dbReference>
<evidence type="ECO:0000256" key="1">
    <source>
        <dbReference type="ARBA" id="ARBA00004651"/>
    </source>
</evidence>
<comment type="function">
    <text evidence="12 13">Catalyzes the reversible phosphatidyl group transfer from one phosphatidylglycerol molecule to another to form cardiolipin (CL) (diphosphatidylglycerol) and glycerol.</text>
</comment>
<dbReference type="Gene3D" id="3.30.870.10">
    <property type="entry name" value="Endonuclease Chain A"/>
    <property type="match status" value="2"/>
</dbReference>
<evidence type="ECO:0000256" key="3">
    <source>
        <dbReference type="ARBA" id="ARBA00022516"/>
    </source>
</evidence>
<comment type="similarity">
    <text evidence="13">Belongs to the phospholipase D family. Cardiolipin synthase subfamily.</text>
</comment>
<dbReference type="SUPFAM" id="SSF56024">
    <property type="entry name" value="Phospholipase D/nuclease"/>
    <property type="match status" value="2"/>
</dbReference>
<evidence type="ECO:0000256" key="7">
    <source>
        <dbReference type="ARBA" id="ARBA00022989"/>
    </source>
</evidence>
<evidence type="ECO:0000313" key="16">
    <source>
        <dbReference type="EMBL" id="MCZ8536721.1"/>
    </source>
</evidence>
<keyword evidence="11 13" id="KW-1208">Phospholipid metabolism</keyword>
<gene>
    <name evidence="16" type="primary">cls</name>
    <name evidence="16" type="ORF">M9R32_05970</name>
</gene>
<keyword evidence="7 13" id="KW-1133">Transmembrane helix</keyword>
<keyword evidence="4 13" id="KW-0808">Transferase</keyword>
<dbReference type="InterPro" id="IPR027379">
    <property type="entry name" value="CLS_N"/>
</dbReference>
<feature type="active site" evidence="13">
    <location>
        <position position="410"/>
    </location>
</feature>
<dbReference type="Proteomes" id="UP001152173">
    <property type="component" value="Unassembled WGS sequence"/>
</dbReference>
<evidence type="ECO:0000313" key="17">
    <source>
        <dbReference type="Proteomes" id="UP001152173"/>
    </source>
</evidence>
<dbReference type="CDD" id="cd09110">
    <property type="entry name" value="PLDc_CLS_1"/>
    <property type="match status" value="1"/>
</dbReference>
<dbReference type="GO" id="GO:0005886">
    <property type="term" value="C:plasma membrane"/>
    <property type="evidence" value="ECO:0007669"/>
    <property type="project" value="UniProtKB-SubCell"/>
</dbReference>
<sequence length="485" mass="56313">MAANLLSIGVSAIIILNIFLAIVLIFLERRDASSTWAWLMVLFFIPILGFLLYLMLGRQLRKKHLFRWEGRSKIGIDNLIDYQIDAIEDGTFEFRLDDSQDYQDMIYMHLRNNHAVLTQDNALTIYNDGNVKFSALLEDLEHAKDHIHIQYYIFRLDGLGRRIYEVLIRKAKQGVKVRLLFDDMGSRGVRKKHFKELMDLGGEVEAFFPSIMPLVNPRLNYRNHRKIVVIDGRVGYIGGFNVGDEYLGLDRKFGYWRDTHLRIEGSALHPLQTRFILDWNQAASKEQDIEYSDRYFPAIPMKGSVGLQIVSSGPDSEWEQIKNGYLKLITMAKKYIYIQTPYFIPDASFMDSLRIACLSGIDVRIMIPNKPDHMFVYWATYSYVGNLIKAGAKVYIYDNGFLHTKMIVVDDEASTVGTANIDVRSFKLNFEVNAFIYDRETSHQLAELFEQDMLLSRELTWELYESRTRLIKMKESVSRLLSPIL</sequence>
<proteinExistence type="inferred from homology"/>
<dbReference type="PANTHER" id="PTHR21248">
    <property type="entry name" value="CARDIOLIPIN SYNTHASE"/>
    <property type="match status" value="1"/>
</dbReference>
<evidence type="ECO:0000256" key="4">
    <source>
        <dbReference type="ARBA" id="ARBA00022679"/>
    </source>
</evidence>
<dbReference type="AlphaFoldDB" id="A0A9X3LGS7"/>
<dbReference type="InterPro" id="IPR030874">
    <property type="entry name" value="Cardiolipin_synth_Firmi"/>
</dbReference>
<accession>A0A9X3LGS7</accession>
<feature type="active site" evidence="13">
    <location>
        <position position="231"/>
    </location>
</feature>
<comment type="caution">
    <text evidence="16">The sequence shown here is derived from an EMBL/GenBank/DDBJ whole genome shotgun (WGS) entry which is preliminary data.</text>
</comment>
<dbReference type="CDD" id="cd09112">
    <property type="entry name" value="PLDc_CLS_2"/>
    <property type="match status" value="1"/>
</dbReference>
<feature type="active site" evidence="13">
    <location>
        <position position="224"/>
    </location>
</feature>
<dbReference type="Pfam" id="PF13091">
    <property type="entry name" value="PLDc_2"/>
    <property type="match status" value="2"/>
</dbReference>
<dbReference type="InterPro" id="IPR022924">
    <property type="entry name" value="Cardiolipin_synthase"/>
</dbReference>
<comment type="catalytic activity">
    <reaction evidence="13">
        <text>2 a 1,2-diacyl-sn-glycero-3-phospho-(1'-sn-glycerol) = a cardiolipin + glycerol</text>
        <dbReference type="Rhea" id="RHEA:31451"/>
        <dbReference type="ChEBI" id="CHEBI:17754"/>
        <dbReference type="ChEBI" id="CHEBI:62237"/>
        <dbReference type="ChEBI" id="CHEBI:64716"/>
    </reaction>
</comment>
<organism evidence="16 17">
    <name type="scientific">Paenisporosarcina quisquiliarum</name>
    <dbReference type="NCBI Taxonomy" id="365346"/>
    <lineage>
        <taxon>Bacteria</taxon>
        <taxon>Bacillati</taxon>
        <taxon>Bacillota</taxon>
        <taxon>Bacilli</taxon>
        <taxon>Bacillales</taxon>
        <taxon>Caryophanaceae</taxon>
        <taxon>Paenisporosarcina</taxon>
    </lineage>
</organism>
<evidence type="ECO:0000256" key="11">
    <source>
        <dbReference type="ARBA" id="ARBA00023264"/>
    </source>
</evidence>
<keyword evidence="3 13" id="KW-0444">Lipid biosynthesis</keyword>
<evidence type="ECO:0000256" key="2">
    <source>
        <dbReference type="ARBA" id="ARBA00022475"/>
    </source>
</evidence>
<evidence type="ECO:0000256" key="6">
    <source>
        <dbReference type="ARBA" id="ARBA00022737"/>
    </source>
</evidence>
<keyword evidence="5 13" id="KW-0812">Transmembrane</keyword>
<dbReference type="FunFam" id="3.30.870.10:FF:000021">
    <property type="entry name" value="Cardiolipin synthase"/>
    <property type="match status" value="1"/>
</dbReference>
<feature type="transmembrane region" description="Helical" evidence="13">
    <location>
        <begin position="36"/>
        <end position="56"/>
    </location>
</feature>
<dbReference type="NCBIfam" id="TIGR04265">
    <property type="entry name" value="bac_cardiolipin"/>
    <property type="match status" value="1"/>
</dbReference>
<feature type="active site" evidence="13">
    <location>
        <position position="405"/>
    </location>
</feature>
<evidence type="ECO:0000259" key="15">
    <source>
        <dbReference type="PROSITE" id="PS50035"/>
    </source>
</evidence>
<dbReference type="SMART" id="SM00155">
    <property type="entry name" value="PLDc"/>
    <property type="match status" value="2"/>
</dbReference>
<dbReference type="EMBL" id="JAMKBJ010000004">
    <property type="protein sequence ID" value="MCZ8536721.1"/>
    <property type="molecule type" value="Genomic_DNA"/>
</dbReference>
<feature type="transmembrane region" description="Helical" evidence="13">
    <location>
        <begin position="6"/>
        <end position="27"/>
    </location>
</feature>
<keyword evidence="2 13" id="KW-1003">Cell membrane</keyword>
<evidence type="ECO:0000256" key="12">
    <source>
        <dbReference type="ARBA" id="ARBA00057569"/>
    </source>
</evidence>
<dbReference type="Pfam" id="PF13396">
    <property type="entry name" value="PLDc_N"/>
    <property type="match status" value="1"/>
</dbReference>
<feature type="domain" description="PLD phosphodiesterase" evidence="15">
    <location>
        <begin position="398"/>
        <end position="425"/>
    </location>
</feature>
<name>A0A9X3LGS7_9BACL</name>
<keyword evidence="6" id="KW-0677">Repeat</keyword>
<evidence type="ECO:0000256" key="14">
    <source>
        <dbReference type="NCBIfam" id="TIGR04265"/>
    </source>
</evidence>
<protein>
    <recommendedName>
        <fullName evidence="13 14">Cardiolipin synthase</fullName>
        <shortName evidence="13">CL synthase</shortName>
        <ecNumber evidence="13 14">2.7.8.-</ecNumber>
    </recommendedName>
</protein>
<feature type="active site" evidence="13">
    <location>
        <position position="226"/>
    </location>
</feature>
<evidence type="ECO:0000256" key="10">
    <source>
        <dbReference type="ARBA" id="ARBA00023209"/>
    </source>
</evidence>
<dbReference type="InterPro" id="IPR025202">
    <property type="entry name" value="PLD-like_dom"/>
</dbReference>
<keyword evidence="17" id="KW-1185">Reference proteome</keyword>
<keyword evidence="9 13" id="KW-0472">Membrane</keyword>
<evidence type="ECO:0000256" key="9">
    <source>
        <dbReference type="ARBA" id="ARBA00023136"/>
    </source>
</evidence>
<comment type="subcellular location">
    <subcellularLocation>
        <location evidence="1 13">Cell membrane</location>
        <topology evidence="1 13">Multi-pass membrane protein</topology>
    </subcellularLocation>
</comment>
<reference evidence="16" key="1">
    <citation type="submission" date="2022-05" db="EMBL/GenBank/DDBJ databases">
        <authorList>
            <person name="Colautti A."/>
            <person name="Iacumin L."/>
        </authorList>
    </citation>
    <scope>NUCLEOTIDE SEQUENCE</scope>
    <source>
        <strain evidence="16">SK 55</strain>
    </source>
</reference>
<dbReference type="GO" id="GO:0008808">
    <property type="term" value="F:cardiolipin synthase activity"/>
    <property type="evidence" value="ECO:0007669"/>
    <property type="project" value="UniProtKB-UniRule"/>
</dbReference>
<evidence type="ECO:0000256" key="5">
    <source>
        <dbReference type="ARBA" id="ARBA00022692"/>
    </source>
</evidence>
<feature type="active site" evidence="13">
    <location>
        <position position="403"/>
    </location>
</feature>
<dbReference type="RefSeq" id="WP_269925820.1">
    <property type="nucleotide sequence ID" value="NZ_JAMKBJ010000004.1"/>
</dbReference>
<keyword evidence="10 13" id="KW-0594">Phospholipid biosynthesis</keyword>
<dbReference type="FunFam" id="3.30.870.10:FF:000014">
    <property type="entry name" value="Cardiolipin synthase"/>
    <property type="match status" value="1"/>
</dbReference>
<dbReference type="PROSITE" id="PS50035">
    <property type="entry name" value="PLD"/>
    <property type="match status" value="2"/>
</dbReference>
<dbReference type="EC" id="2.7.8.-" evidence="13 14"/>
<feature type="domain" description="PLD phosphodiesterase" evidence="15">
    <location>
        <begin position="219"/>
        <end position="246"/>
    </location>
</feature>
<evidence type="ECO:0000256" key="8">
    <source>
        <dbReference type="ARBA" id="ARBA00023098"/>
    </source>
</evidence>
<dbReference type="HAMAP" id="MF_01916">
    <property type="entry name" value="Cardiolipin_synth_Cls"/>
    <property type="match status" value="1"/>
</dbReference>
<dbReference type="GO" id="GO:0032049">
    <property type="term" value="P:cardiolipin biosynthetic process"/>
    <property type="evidence" value="ECO:0007669"/>
    <property type="project" value="UniProtKB-UniRule"/>
</dbReference>
<evidence type="ECO:0000256" key="13">
    <source>
        <dbReference type="HAMAP-Rule" id="MF_01916"/>
    </source>
</evidence>